<gene>
    <name evidence="2" type="ORF">NMP03_15650</name>
</gene>
<sequence>MRTLLLAASLVVATISDAPSIAQDSAAPPRRVLKASLYPYIPDASTAYWAIEQEFEARHPQIDLQITLKSGYYDERPAKEGIVHENADVYELDSVFLDDFVQAGRIAPLTGFGDVVEQLLPFSREIVTKDGKLLGLPHWVCGNFLFYREGDKAIEDAKSLGDIERALRSQPDQWLIADFSGKSTLGEIYLDGAMDQFATRDAALRRVDPNRLDPGVVGMMTRAIALFRPGFGRDGDYHDRAGFYAGQFARGAGRAYVGYSEQLFFAMSESMLSCRKDEGCLDPKTIKVAEWPLADRGSQPIAWVDILVIQARLAPAKRADAEAFLRFMTAPDTYKMLLMPRWDAPPRYLLPAREDVFADPDLVEAAPLYPIFRARIDRAIPITDKKLNQRLRDIGERLDATLPTR</sequence>
<dbReference type="EMBL" id="CP101740">
    <property type="protein sequence ID" value="UUL82582.1"/>
    <property type="molecule type" value="Genomic_DNA"/>
</dbReference>
<accession>A0ABY5L816</accession>
<dbReference type="InterPro" id="IPR054393">
    <property type="entry name" value="Thiaminase-1_dom"/>
</dbReference>
<dbReference type="Gene3D" id="3.40.190.10">
    <property type="entry name" value="Periplasmic binding protein-like II"/>
    <property type="match status" value="2"/>
</dbReference>
<dbReference type="Pfam" id="PF22141">
    <property type="entry name" value="Thiaminase-1_dom"/>
    <property type="match status" value="1"/>
</dbReference>
<dbReference type="RefSeq" id="WP_256506425.1">
    <property type="nucleotide sequence ID" value="NZ_CP101740.1"/>
</dbReference>
<feature type="domain" description="Thiaminase-1 insert" evidence="1">
    <location>
        <begin position="143"/>
        <end position="269"/>
    </location>
</feature>
<evidence type="ECO:0000313" key="3">
    <source>
        <dbReference type="Proteomes" id="UP001058533"/>
    </source>
</evidence>
<name>A0ABY5L816_9SPHN</name>
<reference evidence="2" key="1">
    <citation type="submission" date="2022-07" db="EMBL/GenBank/DDBJ databases">
        <title>Sphingomonas sp. nov., a novel bacterium isolated from the north slope of the Mount Everest.</title>
        <authorList>
            <person name="Cui X."/>
            <person name="Liu Y."/>
        </authorList>
    </citation>
    <scope>NUCLEOTIDE SEQUENCE</scope>
    <source>
        <strain evidence="2">S5-59</strain>
    </source>
</reference>
<keyword evidence="3" id="KW-1185">Reference proteome</keyword>
<protein>
    <recommendedName>
        <fullName evidence="1">Thiaminase-1 insert domain-containing protein</fullName>
    </recommendedName>
</protein>
<evidence type="ECO:0000259" key="1">
    <source>
        <dbReference type="Pfam" id="PF22141"/>
    </source>
</evidence>
<organism evidence="2 3">
    <name type="scientific">Sphingomonas qomolangmaensis</name>
    <dbReference type="NCBI Taxonomy" id="2918765"/>
    <lineage>
        <taxon>Bacteria</taxon>
        <taxon>Pseudomonadati</taxon>
        <taxon>Pseudomonadota</taxon>
        <taxon>Alphaproteobacteria</taxon>
        <taxon>Sphingomonadales</taxon>
        <taxon>Sphingomonadaceae</taxon>
        <taxon>Sphingomonas</taxon>
    </lineage>
</organism>
<dbReference type="SUPFAM" id="SSF53850">
    <property type="entry name" value="Periplasmic binding protein-like II"/>
    <property type="match status" value="1"/>
</dbReference>
<proteinExistence type="predicted"/>
<evidence type="ECO:0000313" key="2">
    <source>
        <dbReference type="EMBL" id="UUL82582.1"/>
    </source>
</evidence>
<dbReference type="Proteomes" id="UP001058533">
    <property type="component" value="Chromosome"/>
</dbReference>